<dbReference type="EMBL" id="CP000878">
    <property type="protein sequence ID" value="ABX09616.1"/>
    <property type="molecule type" value="Genomic_DNA"/>
</dbReference>
<evidence type="ECO:0000259" key="1">
    <source>
        <dbReference type="Pfam" id="PF01593"/>
    </source>
</evidence>
<organism evidence="2 3">
    <name type="scientific">Prochlorococcus marinus (strain MIT 9211)</name>
    <dbReference type="NCBI Taxonomy" id="93059"/>
    <lineage>
        <taxon>Bacteria</taxon>
        <taxon>Bacillati</taxon>
        <taxon>Cyanobacteriota</taxon>
        <taxon>Cyanophyceae</taxon>
        <taxon>Synechococcales</taxon>
        <taxon>Prochlorococcaceae</taxon>
        <taxon>Prochlorococcus</taxon>
    </lineage>
</organism>
<dbReference type="OrthoDB" id="544714at2"/>
<name>A9BCQ4_PROM4</name>
<sequence length="503" mass="55601">MTNEQVIVVGGGIAGLTASALLAHEGFNVILLESHYQTGGCAGTFKRGNYVFDVGATQIAGLEKGGIHERLFRYLDWPQPLGSILDPGCEVDLRDGSRPIKIWHDPVRWEIERNQQFPGSKRFWSLCSLIHQSNWSFAEKDTVLPVSDFWDFKQFISSVEPLTFLFGLLSRSSVSDLLWLCSCPQDQRLQKFLDLQLQLYSQEKADQTAALYGATVLQMAQAPRGLWHLQGSMKSLSDALESCLLRDGGKLLLRHKVTAIETISTTDSWIVDVVDGNGSTSQLVASDLVFTLPPQCLLGLTSGNSSLPTNYRDRIAKLPQPNGAIVFYGAISRQYLQEIHSNHYQFFVEDLGSLFLSISCEGDGRAPLGEATIIASAFTSVDFWASLDDQIYRKEKQVFLQKILKAIKSVFNIHPDDWLHKELATPRSFAKWTGRPQGIVGGLGQRPTTFGPFGLSSRSPVKGLWLCGDSIYPGEGTAGVSQSALMACRQLMATKGHPFRLPK</sequence>
<dbReference type="InterPro" id="IPR036188">
    <property type="entry name" value="FAD/NAD-bd_sf"/>
</dbReference>
<feature type="domain" description="Amine oxidase" evidence="1">
    <location>
        <begin position="13"/>
        <end position="491"/>
    </location>
</feature>
<dbReference type="eggNOG" id="COG1233">
    <property type="taxonomic scope" value="Bacteria"/>
</dbReference>
<dbReference type="PANTHER" id="PTHR46313:SF3">
    <property type="entry name" value="PROLYCOPENE ISOMERASE, CHLOROPLASTIC"/>
    <property type="match status" value="1"/>
</dbReference>
<dbReference type="InterPro" id="IPR002937">
    <property type="entry name" value="Amino_oxidase"/>
</dbReference>
<dbReference type="RefSeq" id="WP_012196236.1">
    <property type="nucleotide sequence ID" value="NC_009976.1"/>
</dbReference>
<dbReference type="InterPro" id="IPR045892">
    <property type="entry name" value="CrtISO-like"/>
</dbReference>
<dbReference type="AlphaFoldDB" id="A9BCQ4"/>
<evidence type="ECO:0000313" key="3">
    <source>
        <dbReference type="Proteomes" id="UP000000788"/>
    </source>
</evidence>
<dbReference type="HOGENOM" id="CLU_019722_4_2_3"/>
<dbReference type="GO" id="GO:0016116">
    <property type="term" value="P:carotenoid metabolic process"/>
    <property type="evidence" value="ECO:0007669"/>
    <property type="project" value="InterPro"/>
</dbReference>
<accession>A9BCQ4</accession>
<reference evidence="2 3" key="1">
    <citation type="journal article" date="2007" name="PLoS Genet.">
        <title>Patterns and implications of gene gain and loss in the evolution of Prochlorococcus.</title>
        <authorList>
            <person name="Kettler G.C."/>
            <person name="Martiny A.C."/>
            <person name="Huang K."/>
            <person name="Zucker J."/>
            <person name="Coleman M.L."/>
            <person name="Rodrigue S."/>
            <person name="Chen F."/>
            <person name="Lapidus A."/>
            <person name="Ferriera S."/>
            <person name="Johnson J."/>
            <person name="Steglich C."/>
            <person name="Church G.M."/>
            <person name="Richardson P."/>
            <person name="Chisholm S.W."/>
        </authorList>
    </citation>
    <scope>NUCLEOTIDE SEQUENCE [LARGE SCALE GENOMIC DNA]</scope>
    <source>
        <strain evidence="3">MIT 9211</strain>
    </source>
</reference>
<dbReference type="Pfam" id="PF01593">
    <property type="entry name" value="Amino_oxidase"/>
    <property type="match status" value="1"/>
</dbReference>
<dbReference type="InterPro" id="IPR014104">
    <property type="entry name" value="Myxoxanthophyll_desat_CrtD"/>
</dbReference>
<keyword evidence="3" id="KW-1185">Reference proteome</keyword>
<evidence type="ECO:0000313" key="2">
    <source>
        <dbReference type="EMBL" id="ABX09616.1"/>
    </source>
</evidence>
<proteinExistence type="predicted"/>
<dbReference type="GO" id="GO:0016491">
    <property type="term" value="F:oxidoreductase activity"/>
    <property type="evidence" value="ECO:0007669"/>
    <property type="project" value="InterPro"/>
</dbReference>
<dbReference type="Proteomes" id="UP000000788">
    <property type="component" value="Chromosome"/>
</dbReference>
<dbReference type="NCBIfam" id="TIGR02733">
    <property type="entry name" value="desat_CrtD"/>
    <property type="match status" value="1"/>
</dbReference>
<dbReference type="SUPFAM" id="SSF51905">
    <property type="entry name" value="FAD/NAD(P)-binding domain"/>
    <property type="match status" value="1"/>
</dbReference>
<protein>
    <submittedName>
        <fullName evidence="2">Phytoene dehydrogenase and related protein</fullName>
    </submittedName>
</protein>
<dbReference type="PANTHER" id="PTHR46313">
    <property type="match status" value="1"/>
</dbReference>
<gene>
    <name evidence="2" type="ordered locus">P9211_16851</name>
</gene>
<dbReference type="KEGG" id="pmj:P9211_16851"/>
<dbReference type="Gene3D" id="3.50.50.60">
    <property type="entry name" value="FAD/NAD(P)-binding domain"/>
    <property type="match status" value="1"/>
</dbReference>
<dbReference type="STRING" id="93059.P9211_16851"/>